<organism evidence="2">
    <name type="scientific">Fopius arisanus</name>
    <dbReference type="NCBI Taxonomy" id="64838"/>
    <lineage>
        <taxon>Eukaryota</taxon>
        <taxon>Metazoa</taxon>
        <taxon>Ecdysozoa</taxon>
        <taxon>Arthropoda</taxon>
        <taxon>Hexapoda</taxon>
        <taxon>Insecta</taxon>
        <taxon>Pterygota</taxon>
        <taxon>Neoptera</taxon>
        <taxon>Endopterygota</taxon>
        <taxon>Hymenoptera</taxon>
        <taxon>Apocrita</taxon>
        <taxon>Ichneumonoidea</taxon>
        <taxon>Braconidae</taxon>
        <taxon>Opiinae</taxon>
        <taxon>Fopius</taxon>
    </lineage>
</organism>
<feature type="compositionally biased region" description="Basic residues" evidence="1">
    <location>
        <begin position="505"/>
        <end position="517"/>
    </location>
</feature>
<feature type="compositionally biased region" description="Basic and acidic residues" evidence="1">
    <location>
        <begin position="220"/>
        <end position="234"/>
    </location>
</feature>
<dbReference type="PROSITE" id="PS50896">
    <property type="entry name" value="LISH"/>
    <property type="match status" value="1"/>
</dbReference>
<feature type="region of interest" description="Disordered" evidence="1">
    <location>
        <begin position="119"/>
        <end position="240"/>
    </location>
</feature>
<feature type="region of interest" description="Disordered" evidence="1">
    <location>
        <begin position="496"/>
        <end position="524"/>
    </location>
</feature>
<feature type="region of interest" description="Disordered" evidence="1">
    <location>
        <begin position="1738"/>
        <end position="1834"/>
    </location>
</feature>
<proteinExistence type="predicted"/>
<feature type="region of interest" description="Disordered" evidence="1">
    <location>
        <begin position="1049"/>
        <end position="1068"/>
    </location>
</feature>
<reference evidence="2" key="1">
    <citation type="submission" date="2015-01" db="EMBL/GenBank/DDBJ databases">
        <title>Transcriptome Assembly of Fopius arisanus.</title>
        <authorList>
            <person name="Geib S."/>
        </authorList>
    </citation>
    <scope>NUCLEOTIDE SEQUENCE</scope>
</reference>
<feature type="compositionally biased region" description="Basic residues" evidence="1">
    <location>
        <begin position="717"/>
        <end position="741"/>
    </location>
</feature>
<dbReference type="EMBL" id="GBYB01000878">
    <property type="protein sequence ID" value="JAG70645.1"/>
    <property type="molecule type" value="Transcribed_RNA"/>
</dbReference>
<feature type="region of interest" description="Disordered" evidence="1">
    <location>
        <begin position="1091"/>
        <end position="1114"/>
    </location>
</feature>
<feature type="region of interest" description="Disordered" evidence="1">
    <location>
        <begin position="1449"/>
        <end position="1541"/>
    </location>
</feature>
<sequence>MEALLPSEIARLILGYLEEENCQAVAKMFLESSPLLRECHNVVRKGGKFTRKVNGVTLMTLLDKYCAIHALVQERLSKMEGLESLKTSGDILEQLRFLMDGSRGQRFVVNINVPTQNTSQVSSASPIISSSMRKRRHSGPVDRDRSKSISNCSFHGRSETSLHQPCDTVESTSLEQLPGHQNSLKEAGVAPEDDRRVQCSLTSTSTEPPPPSLVPNTSDNPERLSGADDPERQLESVVSNQTCETGTDTKELMFFTNTEVQTAPCKGYDNSVDLVDGPVENLSLLTKELLNRTELQERIAQTINRTLIPAEASFSESTSGECNTSIMRELDHAIKSIVIETETDPVFEQFLLETIGEGLEGEMSPDEDGAPSPVGISEKLAQEAPPGEVIINSVKGAGPVEISAEKSQEKSCFENAPGENTHLFVRNSVSLKSVQIPAEKDLAALDDVNAEAILSIINVNNTSKELDRNKPIPQTQIQGVLSLPVVGGETEVSMKSNNHQLDVKSKRKRVSKPKRERKPLTPEKHVPENELVPVPTLIVCSQEEIDSMKVSVMRPTSQFVPIMPKGGMVAPFDPTLYLRTVNVARPKDAPEAAPGNLQFLRDPEPIVTNPQHSNELQILPKPSGSNESITLYGPESGEAVVQADLPSVQLDESISLTGTGLSPFLKLHKKPASSSSSSSSSSSQSQSMESNPPGAGELNKEGKRLTAQSNSDILTKRTPRSIMKSRSRNHRLSLSTPRRRSSHIRALDFNTPTKAINTSRRMSDADKSCAFSPKSAKGLSKACRTSLFKSPPFENVAPPQMKIKTPSKLCKEKIPIATRSPAPKLIGGWDKISGVGMIIEGSSQSSCPSPEKNTFVNSDSAISQMKRPWDSDLRLKVAADVQPLKVKGRGDLPKKRARSVRRQTNLRKIKDAEERGAIANISDDEAAGISAEAELNEQIAMNETPGDFPNIVKADGIGVENTVKLVDKKYEEMNVEISKKATESLKKICQVVTEQGITKKYAKLKTLTTTVSKVEIKREKPRTPGETLEKSLEFGSIDASTLLDLETPRKFDPNLVPPTPRLLSPSSNMTTPFAQISEGSDKIQTFVSTPEFPPTPSINLTPKQSNDSTMNDTKKDFSSRYYQPSAELKEATKTNKIPDPIKIAEEPGTTKIDFQASTTQLEITQFEVIKGNLPKAQAIKELKLARNESQVQQGVNEISSTNKSSRSLESSGTADESSDSDSDTSSSSSSGSTSSCSCCDTTNTSSKMSTSRKSKKASHKIERNTSTTTATVHTTAPLCTSTTAAVTNFPEECPVEVLADEPMEIQPSAEDSSKENIDSQKMNEKSPLKVIPITKTEENLKGVDLETPAKDETLLAEADISETPSSSKAGIENLTNLNSKISAIIKEDWKPRLCGSQGKPRIISVQNLSPTVKLRKISDEELENATKALTDAKLARELDEKRLRMINKIKSDNNSGRTRSSRSRETIAKNQESVPTTKLKREKAEASAKKTGTQPLRKSLRNAEKRAKRGLSEPTEATTSQKIEEPRKTQSSRDSSANDEGNLQIMILPTINILSGDSPPLDETNPTISYDLEELEMENNNEKDVIAEGKEKCVKVKSKVDLVKRDLFSDEENTDGKPIKSKYKNLLIGKENVEDLEQQAVESGNLPGVLESLELVPTNKSSEGIELDVGTYQHIEISFVYDETQPRKKRRKKISTFDLPEIKAQAYTLSGEFVWKMMTCIPYEEIFTITPTRKRRVRPLKPRALKEKPVTTVTSRRKGRMQLKNSESVVSEIKSKPLATSSPVNSEEKIPERVKAPAKEKSEDKVVKPRKRKQSESNDYCAEKKPRTSNPTALLSGLDINKLLNKVHGSES</sequence>
<feature type="compositionally biased region" description="Polar residues" evidence="1">
    <location>
        <begin position="1187"/>
        <end position="1209"/>
    </location>
</feature>
<feature type="compositionally biased region" description="Polar residues" evidence="1">
    <location>
        <begin position="148"/>
        <end position="184"/>
    </location>
</feature>
<protein>
    <submittedName>
        <fullName evidence="2">Uncharacterized protein</fullName>
    </submittedName>
</protein>
<evidence type="ECO:0000313" key="2">
    <source>
        <dbReference type="EMBL" id="JAG70645.1"/>
    </source>
</evidence>
<feature type="compositionally biased region" description="Polar residues" evidence="1">
    <location>
        <begin position="1532"/>
        <end position="1541"/>
    </location>
</feature>
<name>A0A0C9PIU1_9HYME</name>
<feature type="compositionally biased region" description="Low complexity" evidence="1">
    <location>
        <begin position="673"/>
        <end position="687"/>
    </location>
</feature>
<accession>A0A0C9PIU1</accession>
<feature type="region of interest" description="Disordered" evidence="1">
    <location>
        <begin position="667"/>
        <end position="741"/>
    </location>
</feature>
<feature type="compositionally biased region" description="Basic and acidic residues" evidence="1">
    <location>
        <begin position="1786"/>
        <end position="1807"/>
    </location>
</feature>
<feature type="compositionally biased region" description="Low complexity" evidence="1">
    <location>
        <begin position="119"/>
        <end position="131"/>
    </location>
</feature>
<dbReference type="InterPro" id="IPR006594">
    <property type="entry name" value="LisH"/>
</dbReference>
<feature type="compositionally biased region" description="Low complexity" evidence="1">
    <location>
        <begin position="1223"/>
        <end position="1249"/>
    </location>
</feature>
<feature type="compositionally biased region" description="Polar residues" evidence="1">
    <location>
        <begin position="1097"/>
        <end position="1111"/>
    </location>
</feature>
<gene>
    <name evidence="2" type="ORF">g.10221</name>
</gene>
<evidence type="ECO:0000256" key="1">
    <source>
        <dbReference type="SAM" id="MobiDB-lite"/>
    </source>
</evidence>
<feature type="region of interest" description="Disordered" evidence="1">
    <location>
        <begin position="1186"/>
        <end position="1269"/>
    </location>
</feature>